<evidence type="ECO:0000313" key="10">
    <source>
        <dbReference type="Proteomes" id="UP000598971"/>
    </source>
</evidence>
<evidence type="ECO:0000256" key="4">
    <source>
        <dbReference type="ARBA" id="ARBA00013043"/>
    </source>
</evidence>
<dbReference type="GO" id="GO:0046656">
    <property type="term" value="P:folic acid biosynthetic process"/>
    <property type="evidence" value="ECO:0007669"/>
    <property type="project" value="UniProtKB-KW"/>
</dbReference>
<dbReference type="PANTHER" id="PTHR42844:SF1">
    <property type="entry name" value="DIHYDRONEOPTERIN ALDOLASE 1-RELATED"/>
    <property type="match status" value="1"/>
</dbReference>
<evidence type="ECO:0000256" key="5">
    <source>
        <dbReference type="ARBA" id="ARBA00022909"/>
    </source>
</evidence>
<dbReference type="InterPro" id="IPR006156">
    <property type="entry name" value="Dihydroneopterin_aldolase"/>
</dbReference>
<evidence type="ECO:0000256" key="2">
    <source>
        <dbReference type="ARBA" id="ARBA00005013"/>
    </source>
</evidence>
<sequence length="125" mass="13715">MLTIELKNLHFHAHHGIYAEETLVGGSFAVDVSVAHMPAVFPVTQLKDTIDYGAVFLLVQARMLQPVHLLETLATYIVSDIFNAFVTAEQVDISITKMAPPVIGFQGALGVRFSMNRQAFMASQP</sequence>
<comment type="catalytic activity">
    <reaction evidence="1">
        <text>7,8-dihydroneopterin = 6-hydroxymethyl-7,8-dihydropterin + glycolaldehyde</text>
        <dbReference type="Rhea" id="RHEA:10540"/>
        <dbReference type="ChEBI" id="CHEBI:17001"/>
        <dbReference type="ChEBI" id="CHEBI:17071"/>
        <dbReference type="ChEBI" id="CHEBI:44841"/>
        <dbReference type="EC" id="4.1.2.25"/>
    </reaction>
</comment>
<dbReference type="SMART" id="SM00905">
    <property type="entry name" value="FolB"/>
    <property type="match status" value="1"/>
</dbReference>
<dbReference type="EC" id="4.1.2.25" evidence="4"/>
<dbReference type="Proteomes" id="UP000598971">
    <property type="component" value="Unassembled WGS sequence"/>
</dbReference>
<dbReference type="Pfam" id="PF02152">
    <property type="entry name" value="FolB"/>
    <property type="match status" value="1"/>
</dbReference>
<keyword evidence="10" id="KW-1185">Reference proteome</keyword>
<evidence type="ECO:0000259" key="8">
    <source>
        <dbReference type="SMART" id="SM00905"/>
    </source>
</evidence>
<evidence type="ECO:0000256" key="3">
    <source>
        <dbReference type="ARBA" id="ARBA00005708"/>
    </source>
</evidence>
<keyword evidence="6" id="KW-0456">Lyase</keyword>
<dbReference type="RefSeq" id="WP_171606740.1">
    <property type="nucleotide sequence ID" value="NZ_WHPF01000003.1"/>
</dbReference>
<evidence type="ECO:0000256" key="6">
    <source>
        <dbReference type="ARBA" id="ARBA00023239"/>
    </source>
</evidence>
<gene>
    <name evidence="9" type="ORF">GD597_05035</name>
</gene>
<proteinExistence type="inferred from homology"/>
<dbReference type="AlphaFoldDB" id="A0A8J8FGU0"/>
<dbReference type="Gene3D" id="3.30.1130.10">
    <property type="match status" value="1"/>
</dbReference>
<feature type="domain" description="Dihydroneopterin aldolase/epimerase" evidence="8">
    <location>
        <begin position="4"/>
        <end position="115"/>
    </location>
</feature>
<protein>
    <recommendedName>
        <fullName evidence="4">dihydroneopterin aldolase</fullName>
        <ecNumber evidence="4">4.1.2.25</ecNumber>
    </recommendedName>
    <alternativeName>
        <fullName evidence="7">7,8-dihydroneopterin aldolase</fullName>
    </alternativeName>
</protein>
<keyword evidence="5" id="KW-0289">Folate biosynthesis</keyword>
<evidence type="ECO:0000313" key="9">
    <source>
        <dbReference type="EMBL" id="NNV54819.1"/>
    </source>
</evidence>
<dbReference type="GO" id="GO:0005737">
    <property type="term" value="C:cytoplasm"/>
    <property type="evidence" value="ECO:0007669"/>
    <property type="project" value="TreeGrafter"/>
</dbReference>
<dbReference type="EMBL" id="WHPF01000003">
    <property type="protein sequence ID" value="NNV54819.1"/>
    <property type="molecule type" value="Genomic_DNA"/>
</dbReference>
<dbReference type="PANTHER" id="PTHR42844">
    <property type="entry name" value="DIHYDRONEOPTERIN ALDOLASE 1-RELATED"/>
    <property type="match status" value="1"/>
</dbReference>
<evidence type="ECO:0000256" key="7">
    <source>
        <dbReference type="ARBA" id="ARBA00032903"/>
    </source>
</evidence>
<comment type="similarity">
    <text evidence="3">Belongs to the DHNA family.</text>
</comment>
<reference evidence="9" key="1">
    <citation type="submission" date="2019-10" db="EMBL/GenBank/DDBJ databases">
        <title>Draft genome sequence of Panacibacter sp. KCS-6.</title>
        <authorList>
            <person name="Yim K.J."/>
        </authorList>
    </citation>
    <scope>NUCLEOTIDE SEQUENCE</scope>
    <source>
        <strain evidence="9">KCS-6</strain>
    </source>
</reference>
<dbReference type="GO" id="GO:0004150">
    <property type="term" value="F:dihydroneopterin aldolase activity"/>
    <property type="evidence" value="ECO:0007669"/>
    <property type="project" value="UniProtKB-EC"/>
</dbReference>
<accession>A0A8J8FGU0</accession>
<dbReference type="InterPro" id="IPR006157">
    <property type="entry name" value="FolB_dom"/>
</dbReference>
<dbReference type="SUPFAM" id="SSF55620">
    <property type="entry name" value="Tetrahydrobiopterin biosynthesis enzymes-like"/>
    <property type="match status" value="1"/>
</dbReference>
<comment type="pathway">
    <text evidence="2">Cofactor biosynthesis; tetrahydrofolate biosynthesis; 2-amino-4-hydroxy-6-hydroxymethyl-7,8-dihydropteridine diphosphate from 7,8-dihydroneopterin triphosphate: step 3/4.</text>
</comment>
<evidence type="ECO:0000256" key="1">
    <source>
        <dbReference type="ARBA" id="ARBA00001353"/>
    </source>
</evidence>
<comment type="caution">
    <text evidence="9">The sequence shown here is derived from an EMBL/GenBank/DDBJ whole genome shotgun (WGS) entry which is preliminary data.</text>
</comment>
<organism evidence="9 10">
    <name type="scientific">Limnovirga soli</name>
    <dbReference type="NCBI Taxonomy" id="2656915"/>
    <lineage>
        <taxon>Bacteria</taxon>
        <taxon>Pseudomonadati</taxon>
        <taxon>Bacteroidota</taxon>
        <taxon>Chitinophagia</taxon>
        <taxon>Chitinophagales</taxon>
        <taxon>Chitinophagaceae</taxon>
        <taxon>Limnovirga</taxon>
    </lineage>
</organism>
<dbReference type="InterPro" id="IPR043133">
    <property type="entry name" value="GTP-CH-I_C/QueF"/>
</dbReference>
<name>A0A8J8FGU0_9BACT</name>